<dbReference type="InterPro" id="IPR003718">
    <property type="entry name" value="OsmC/Ohr_fam"/>
</dbReference>
<proteinExistence type="predicted"/>
<dbReference type="InterPro" id="IPR036102">
    <property type="entry name" value="OsmC/Ohrsf"/>
</dbReference>
<evidence type="ECO:0000313" key="1">
    <source>
        <dbReference type="EMBL" id="HGS21187.1"/>
    </source>
</evidence>
<dbReference type="EMBL" id="DSYK01000252">
    <property type="protein sequence ID" value="HGS21187.1"/>
    <property type="molecule type" value="Genomic_DNA"/>
</dbReference>
<comment type="caution">
    <text evidence="1">The sequence shown here is derived from an EMBL/GenBank/DDBJ whole genome shotgun (WGS) entry which is preliminary data.</text>
</comment>
<gene>
    <name evidence="1" type="ORF">ENT37_04880</name>
</gene>
<dbReference type="AlphaFoldDB" id="A0A7C4PIJ7"/>
<dbReference type="InterPro" id="IPR015946">
    <property type="entry name" value="KH_dom-like_a/b"/>
</dbReference>
<dbReference type="PANTHER" id="PTHR34352:SF1">
    <property type="entry name" value="PROTEIN YHFA"/>
    <property type="match status" value="1"/>
</dbReference>
<protein>
    <submittedName>
        <fullName evidence="1">OsmC family peroxiredoxin</fullName>
    </submittedName>
</protein>
<dbReference type="PANTHER" id="PTHR34352">
    <property type="entry name" value="PROTEIN YHFA"/>
    <property type="match status" value="1"/>
</dbReference>
<name>A0A7C4PIJ7_9CHLR</name>
<dbReference type="SUPFAM" id="SSF82784">
    <property type="entry name" value="OsmC-like"/>
    <property type="match status" value="1"/>
</dbReference>
<accession>A0A7C4PIJ7</accession>
<sequence length="140" mass="15289">MDARATWKHGLSFEGWASSGFTVSLGGAPEVGGENDGFRPMELLLVGLAGCTAMDVISILEKKRQQVTGFEVKAHAERSTEHPRVFTEILLEYIVTGRAIDPEAVKRAVELSETKYCSAQAMLGKTANIQHKITILEADR</sequence>
<dbReference type="Pfam" id="PF02566">
    <property type="entry name" value="OsmC"/>
    <property type="match status" value="1"/>
</dbReference>
<organism evidence="1">
    <name type="scientific">Anaerolinea thermolimosa</name>
    <dbReference type="NCBI Taxonomy" id="229919"/>
    <lineage>
        <taxon>Bacteria</taxon>
        <taxon>Bacillati</taxon>
        <taxon>Chloroflexota</taxon>
        <taxon>Anaerolineae</taxon>
        <taxon>Anaerolineales</taxon>
        <taxon>Anaerolineaceae</taxon>
        <taxon>Anaerolinea</taxon>
    </lineage>
</organism>
<reference evidence="1" key="1">
    <citation type="journal article" date="2020" name="mSystems">
        <title>Genome- and Community-Level Interaction Insights into Carbon Utilization and Element Cycling Functions of Hydrothermarchaeota in Hydrothermal Sediment.</title>
        <authorList>
            <person name="Zhou Z."/>
            <person name="Liu Y."/>
            <person name="Xu W."/>
            <person name="Pan J."/>
            <person name="Luo Z.H."/>
            <person name="Li M."/>
        </authorList>
    </citation>
    <scope>NUCLEOTIDE SEQUENCE [LARGE SCALE GENOMIC DNA]</scope>
    <source>
        <strain evidence="1">SpSt-573</strain>
    </source>
</reference>
<dbReference type="Gene3D" id="3.30.300.20">
    <property type="match status" value="1"/>
</dbReference>